<feature type="domain" description="Ferritin/DPS" evidence="3">
    <location>
        <begin position="28"/>
        <end position="168"/>
    </location>
</feature>
<dbReference type="PANTHER" id="PTHR42932:SF3">
    <property type="entry name" value="DNA PROTECTION DURING STARVATION PROTEIN"/>
    <property type="match status" value="1"/>
</dbReference>
<dbReference type="NCBIfam" id="NF006975">
    <property type="entry name" value="PRK09448.1"/>
    <property type="match status" value="1"/>
</dbReference>
<dbReference type="EMBL" id="BAND01000031">
    <property type="protein sequence ID" value="GAJ28582.1"/>
    <property type="molecule type" value="Genomic_DNA"/>
</dbReference>
<comment type="similarity">
    <text evidence="1 2">Belongs to the Dps family.</text>
</comment>
<comment type="caution">
    <text evidence="4">The sequence shown here is derived from an EMBL/GenBank/DDBJ whole genome shotgun (WGS) entry which is preliminary data.</text>
</comment>
<sequence>MSSNKNLDKALHKTRNSLQDNAKKVSIEVLNARLADLIDLALITKQAHWNLKGPQFIGVHEMLDGFRDALDTATDDVAERAVQLGGTAYGTIQTVAGASSCTAYPTDIYKIGDHIAALIDRYAVVANNVREAIDITDEAGDPDTADLFTGISRALDKNLWFLEAHVQEPTGTLRDGDNKGER</sequence>
<dbReference type="OrthoDB" id="9797687at2"/>
<evidence type="ECO:0000259" key="3">
    <source>
        <dbReference type="Pfam" id="PF00210"/>
    </source>
</evidence>
<organism evidence="4 5">
    <name type="scientific">Acidomonas methanolica NBRC 104435</name>
    <dbReference type="NCBI Taxonomy" id="1231351"/>
    <lineage>
        <taxon>Bacteria</taxon>
        <taxon>Pseudomonadati</taxon>
        <taxon>Pseudomonadota</taxon>
        <taxon>Alphaproteobacteria</taxon>
        <taxon>Acetobacterales</taxon>
        <taxon>Acetobacteraceae</taxon>
        <taxon>Acidomonas</taxon>
    </lineage>
</organism>
<dbReference type="Pfam" id="PF00210">
    <property type="entry name" value="Ferritin"/>
    <property type="match status" value="1"/>
</dbReference>
<keyword evidence="5" id="KW-1185">Reference proteome</keyword>
<accession>A0A023D361</accession>
<evidence type="ECO:0000256" key="1">
    <source>
        <dbReference type="ARBA" id="ARBA00009497"/>
    </source>
</evidence>
<dbReference type="GO" id="GO:0016722">
    <property type="term" value="F:oxidoreductase activity, acting on metal ions"/>
    <property type="evidence" value="ECO:0007669"/>
    <property type="project" value="InterPro"/>
</dbReference>
<reference evidence="5" key="1">
    <citation type="journal article" date="2014" name="FEMS Microbiol. Lett.">
        <title>Draft Genomic DNA Sequence of the Facultatively Methylotrophic Bacterium Acidomonas methanolica type strain MB58.</title>
        <authorList>
            <person name="Higashiura N."/>
            <person name="Hadano H."/>
            <person name="Hirakawa H."/>
            <person name="Matsutani M."/>
            <person name="Takabe S."/>
            <person name="Matsushita K."/>
            <person name="Azuma Y."/>
        </authorList>
    </citation>
    <scope>NUCLEOTIDE SEQUENCE [LARGE SCALE GENOMIC DNA]</scope>
    <source>
        <strain evidence="5">MB58</strain>
    </source>
</reference>
<dbReference type="Gene3D" id="1.20.1260.10">
    <property type="match status" value="1"/>
</dbReference>
<dbReference type="SUPFAM" id="SSF47240">
    <property type="entry name" value="Ferritin-like"/>
    <property type="match status" value="1"/>
</dbReference>
<gene>
    <name evidence="4" type="ORF">Amme_031_044</name>
</gene>
<dbReference type="PRINTS" id="PR01346">
    <property type="entry name" value="HELNAPAPROT"/>
</dbReference>
<dbReference type="CDD" id="cd01043">
    <property type="entry name" value="DPS"/>
    <property type="match status" value="1"/>
</dbReference>
<dbReference type="GO" id="GO:0003677">
    <property type="term" value="F:DNA binding"/>
    <property type="evidence" value="ECO:0007669"/>
    <property type="project" value="UniProtKB-KW"/>
</dbReference>
<dbReference type="InterPro" id="IPR008331">
    <property type="entry name" value="Ferritin_DPS_dom"/>
</dbReference>
<dbReference type="InterPro" id="IPR012347">
    <property type="entry name" value="Ferritin-like"/>
</dbReference>
<dbReference type="RefSeq" id="WP_042057352.1">
    <property type="nucleotide sequence ID" value="NZ_BAND01000031.1"/>
</dbReference>
<dbReference type="InterPro" id="IPR002177">
    <property type="entry name" value="DPS_DNA-bd"/>
</dbReference>
<dbReference type="Proteomes" id="UP000019760">
    <property type="component" value="Unassembled WGS sequence"/>
</dbReference>
<keyword evidence="4" id="KW-0238">DNA-binding</keyword>
<dbReference type="AlphaFoldDB" id="A0A023D361"/>
<dbReference type="PANTHER" id="PTHR42932">
    <property type="entry name" value="GENERAL STRESS PROTEIN 20U"/>
    <property type="match status" value="1"/>
</dbReference>
<name>A0A023D361_ACIMT</name>
<proteinExistence type="inferred from homology"/>
<dbReference type="PIRSF" id="PIRSF005900">
    <property type="entry name" value="Dps"/>
    <property type="match status" value="1"/>
</dbReference>
<reference evidence="4 5" key="2">
    <citation type="journal article" date="2014" name="FEMS Microbiol. Lett.">
        <title>Draft genomic DNA sequence of the facultatively methylotrophic bacterium Acidomonas methanolica type strain MB58.</title>
        <authorList>
            <person name="Higashiura N."/>
            <person name="Hadano H."/>
            <person name="Hirakawa H."/>
            <person name="Matsutani M."/>
            <person name="Takabe S."/>
            <person name="Matsushita K."/>
            <person name="Azuma Y."/>
        </authorList>
    </citation>
    <scope>NUCLEOTIDE SEQUENCE [LARGE SCALE GENOMIC DNA]</scope>
    <source>
        <strain evidence="4 5">MB58</strain>
    </source>
</reference>
<dbReference type="GO" id="GO:0008199">
    <property type="term" value="F:ferric iron binding"/>
    <property type="evidence" value="ECO:0007669"/>
    <property type="project" value="InterPro"/>
</dbReference>
<evidence type="ECO:0000313" key="5">
    <source>
        <dbReference type="Proteomes" id="UP000019760"/>
    </source>
</evidence>
<dbReference type="InterPro" id="IPR009078">
    <property type="entry name" value="Ferritin-like_SF"/>
</dbReference>
<protein>
    <submittedName>
        <fullName evidence="4">Starvation-inducible DNA-binding protein/stationary phase protection protein Dps</fullName>
    </submittedName>
</protein>
<evidence type="ECO:0000313" key="4">
    <source>
        <dbReference type="EMBL" id="GAJ28582.1"/>
    </source>
</evidence>
<evidence type="ECO:0000256" key="2">
    <source>
        <dbReference type="RuleBase" id="RU003875"/>
    </source>
</evidence>
<dbReference type="InterPro" id="IPR023188">
    <property type="entry name" value="DPS_DNA-bd_CS"/>
</dbReference>
<dbReference type="PROSITE" id="PS00818">
    <property type="entry name" value="DPS_1"/>
    <property type="match status" value="1"/>
</dbReference>